<dbReference type="AlphaFoldDB" id="A0A419S8K3"/>
<dbReference type="PANTHER" id="PTHR38477">
    <property type="entry name" value="HYPOTHETICAL EXPORTED PROTEIN"/>
    <property type="match status" value="1"/>
</dbReference>
<keyword evidence="2" id="KW-1185">Reference proteome</keyword>
<comment type="caution">
    <text evidence="1">The sequence shown here is derived from an EMBL/GenBank/DDBJ whole genome shotgun (WGS) entry which is preliminary data.</text>
</comment>
<dbReference type="InterPro" id="IPR032676">
    <property type="entry name" value="YkuD_2"/>
</dbReference>
<organism evidence="1 2">
    <name type="scientific">Pelobium manganitolerans</name>
    <dbReference type="NCBI Taxonomy" id="1842495"/>
    <lineage>
        <taxon>Bacteria</taxon>
        <taxon>Pseudomonadati</taxon>
        <taxon>Bacteroidota</taxon>
        <taxon>Sphingobacteriia</taxon>
        <taxon>Sphingobacteriales</taxon>
        <taxon>Sphingobacteriaceae</taxon>
        <taxon>Pelobium</taxon>
    </lineage>
</organism>
<reference evidence="1 2" key="1">
    <citation type="submission" date="2016-07" db="EMBL/GenBank/DDBJ databases">
        <title>Genome of Pelobium manganitolerans.</title>
        <authorList>
            <person name="Wu S."/>
            <person name="Wang G."/>
        </authorList>
    </citation>
    <scope>NUCLEOTIDE SEQUENCE [LARGE SCALE GENOMIC DNA]</scope>
    <source>
        <strain evidence="1 2">YS-25</strain>
    </source>
</reference>
<evidence type="ECO:0008006" key="3">
    <source>
        <dbReference type="Google" id="ProtNLM"/>
    </source>
</evidence>
<accession>A0A419S8K3</accession>
<dbReference type="Proteomes" id="UP000283433">
    <property type="component" value="Unassembled WGS sequence"/>
</dbReference>
<proteinExistence type="predicted"/>
<protein>
    <recommendedName>
        <fullName evidence="3">Murein L,D-transpeptidase catalytic domain family protein</fullName>
    </recommendedName>
</protein>
<gene>
    <name evidence="1" type="ORF">BCY91_15765</name>
</gene>
<dbReference type="RefSeq" id="WP_120180974.1">
    <property type="nucleotide sequence ID" value="NZ_CBINCU010000024.1"/>
</dbReference>
<name>A0A419S8K3_9SPHI</name>
<evidence type="ECO:0000313" key="1">
    <source>
        <dbReference type="EMBL" id="RKD18257.1"/>
    </source>
</evidence>
<dbReference type="OrthoDB" id="9815195at2"/>
<sequence>MRNKKFKSYSLKSLLLIAFAIIFLNLSWKTPKADGTVKAKADTVTFVKETPFSFTNFASDIYTDAQLAESNLDLTVFEKALAGFVNLNEQHLLNADKNIITIVDFTKPSTSKRMWIVDLKNKALLLNTYVAHGQGSGENMATNFSNVAESHQSSLGFFIASETYFGKHGLSLKLDGQDKGINDLARNRAIVVHGASYVSEDFIKRTGRLGRSFGCPAVSEKLNAKVIELIKGKTCFFINGKSDSYRSNLLSSNHINENNQTVASL</sequence>
<dbReference type="PANTHER" id="PTHR38477:SF1">
    <property type="entry name" value="MUREIN L,D-TRANSPEPTIDASE CATALYTIC DOMAIN FAMILY PROTEIN"/>
    <property type="match status" value="1"/>
</dbReference>
<dbReference type="EMBL" id="MBTA01000005">
    <property type="protein sequence ID" value="RKD18257.1"/>
    <property type="molecule type" value="Genomic_DNA"/>
</dbReference>
<dbReference type="Pfam" id="PF13645">
    <property type="entry name" value="YkuD_2"/>
    <property type="match status" value="1"/>
</dbReference>
<evidence type="ECO:0000313" key="2">
    <source>
        <dbReference type="Proteomes" id="UP000283433"/>
    </source>
</evidence>